<reference evidence="6" key="2">
    <citation type="submission" date="2020-01" db="EMBL/GenBank/DDBJ databases">
        <authorList>
            <person name="Algora L."/>
            <person name="Schniete J.K."/>
            <person name="MacFadyen A."/>
            <person name="Hoskisson P.A."/>
            <person name="Hunter I.S."/>
            <person name="Herron P.R."/>
        </authorList>
    </citation>
    <scope>NUCLEOTIDE SEQUENCE</scope>
    <source>
        <strain evidence="6">ATCC 10970</strain>
    </source>
</reference>
<dbReference type="Proteomes" id="UP000011074">
    <property type="component" value="Chromosome"/>
</dbReference>
<feature type="domain" description="Cyclic nucleotide-binding" evidence="4">
    <location>
        <begin position="13"/>
        <end position="122"/>
    </location>
</feature>
<evidence type="ECO:0000256" key="3">
    <source>
        <dbReference type="ARBA" id="ARBA00023163"/>
    </source>
</evidence>
<keyword evidence="2" id="KW-0238">DNA-binding</keyword>
<evidence type="ECO:0000313" key="7">
    <source>
        <dbReference type="Proteomes" id="UP000011074"/>
    </source>
</evidence>
<sequence>MSHDSHSDDRAPFLDTLPDEARAAFAQLGSRRRYIAGNVLIGEGDRVHELLVLHQGVVKVTARLDGDYESLVDIAMAGDVVGEMAAMGLGARTATVTTCGEVVATVVPEHELKPFLVANPEVWAALDTVLCGRLYRAVRRRLEYREYPVVVRLARVLVELVALYRRKGWKGEIIDVNLSQSEFAALTGCTTETVRKALAQLRERGYISTGSCRTEVLHLDGLRRVARLSYAGHPQPLLQSGINTGS</sequence>
<dbReference type="InterPro" id="IPR012318">
    <property type="entry name" value="HTH_CRP"/>
</dbReference>
<dbReference type="Pfam" id="PF13545">
    <property type="entry name" value="HTH_Crp_2"/>
    <property type="match status" value="1"/>
</dbReference>
<dbReference type="InterPro" id="IPR000595">
    <property type="entry name" value="cNMP-bd_dom"/>
</dbReference>
<dbReference type="InterPro" id="IPR036390">
    <property type="entry name" value="WH_DNA-bd_sf"/>
</dbReference>
<dbReference type="InterPro" id="IPR050397">
    <property type="entry name" value="Env_Response_Regulators"/>
</dbReference>
<feature type="domain" description="HTH crp-type" evidence="5">
    <location>
        <begin position="147"/>
        <end position="220"/>
    </location>
</feature>
<dbReference type="GO" id="GO:0003677">
    <property type="term" value="F:DNA binding"/>
    <property type="evidence" value="ECO:0007669"/>
    <property type="project" value="UniProtKB-KW"/>
</dbReference>
<dbReference type="CDD" id="cd00038">
    <property type="entry name" value="CAP_ED"/>
    <property type="match status" value="1"/>
</dbReference>
<organism evidence="6 7">
    <name type="scientific">Streptomyces rimosus subsp. rimosus (strain ATCC 10970 / DSM 40260 / JCM 4667 / NRRL 2234)</name>
    <dbReference type="NCBI Taxonomy" id="1265868"/>
    <lineage>
        <taxon>Bacteria</taxon>
        <taxon>Bacillati</taxon>
        <taxon>Actinomycetota</taxon>
        <taxon>Actinomycetes</taxon>
        <taxon>Kitasatosporales</taxon>
        <taxon>Streptomycetaceae</taxon>
        <taxon>Streptomyces</taxon>
    </lineage>
</organism>
<dbReference type="AlphaFoldDB" id="A0A8A1UM80"/>
<dbReference type="SUPFAM" id="SSF51206">
    <property type="entry name" value="cAMP-binding domain-like"/>
    <property type="match status" value="1"/>
</dbReference>
<accession>A0A8A1UM80</accession>
<dbReference type="PROSITE" id="PS51063">
    <property type="entry name" value="HTH_CRP_2"/>
    <property type="match status" value="1"/>
</dbReference>
<gene>
    <name evidence="6" type="ORF">SRIM_007170</name>
</gene>
<dbReference type="RefSeq" id="WP_043978085.1">
    <property type="nucleotide sequence ID" value="NZ_CP048261.1"/>
</dbReference>
<reference evidence="6" key="3">
    <citation type="journal article" date="2021" name="bioRxiv">
        <title>Bilateral symmetry of linear streptomycete chromosomes.</title>
        <authorList>
            <person name="Algora-Gallardo L."/>
            <person name="Schniete J.K."/>
            <person name="Mark D.R."/>
            <person name="Hunter I.S."/>
            <person name="Herron P.R."/>
        </authorList>
    </citation>
    <scope>NUCLEOTIDE SEQUENCE</scope>
    <source>
        <strain evidence="6">ATCC 10970</strain>
    </source>
</reference>
<evidence type="ECO:0000256" key="2">
    <source>
        <dbReference type="ARBA" id="ARBA00023125"/>
    </source>
</evidence>
<dbReference type="GO" id="GO:0003700">
    <property type="term" value="F:DNA-binding transcription factor activity"/>
    <property type="evidence" value="ECO:0007669"/>
    <property type="project" value="TreeGrafter"/>
</dbReference>
<dbReference type="SMART" id="SM00419">
    <property type="entry name" value="HTH_CRP"/>
    <property type="match status" value="1"/>
</dbReference>
<reference evidence="6" key="1">
    <citation type="submission" date="2012-12" db="EMBL/GenBank/DDBJ databases">
        <authorList>
            <person name="Pethick F.E."/>
            <person name="MacFadyen A.C."/>
            <person name="Tang Z."/>
            <person name="Sangal V."/>
            <person name="Tze-Tze L."/>
            <person name="Chu J."/>
            <person name="Guo M."/>
            <person name="Kirby R."/>
            <person name="Hoskisson P.A."/>
            <person name="Herron P.R."/>
            <person name="Hunter I.S."/>
        </authorList>
    </citation>
    <scope>NUCLEOTIDE SEQUENCE</scope>
    <source>
        <strain evidence="6">ATCC 10970</strain>
    </source>
</reference>
<dbReference type="Pfam" id="PF00027">
    <property type="entry name" value="cNMP_binding"/>
    <property type="match status" value="1"/>
</dbReference>
<dbReference type="SMART" id="SM00100">
    <property type="entry name" value="cNMP"/>
    <property type="match status" value="1"/>
</dbReference>
<protein>
    <submittedName>
        <fullName evidence="6">Crp/Fnr family transcriptional regulator</fullName>
    </submittedName>
</protein>
<dbReference type="Gene3D" id="1.10.10.10">
    <property type="entry name" value="Winged helix-like DNA-binding domain superfamily/Winged helix DNA-binding domain"/>
    <property type="match status" value="1"/>
</dbReference>
<evidence type="ECO:0000259" key="4">
    <source>
        <dbReference type="PROSITE" id="PS50042"/>
    </source>
</evidence>
<dbReference type="InterPro" id="IPR036388">
    <property type="entry name" value="WH-like_DNA-bd_sf"/>
</dbReference>
<evidence type="ECO:0000259" key="5">
    <source>
        <dbReference type="PROSITE" id="PS51063"/>
    </source>
</evidence>
<dbReference type="PROSITE" id="PS50042">
    <property type="entry name" value="CNMP_BINDING_3"/>
    <property type="match status" value="1"/>
</dbReference>
<dbReference type="GO" id="GO:0005829">
    <property type="term" value="C:cytosol"/>
    <property type="evidence" value="ECO:0007669"/>
    <property type="project" value="TreeGrafter"/>
</dbReference>
<dbReference type="PANTHER" id="PTHR24567">
    <property type="entry name" value="CRP FAMILY TRANSCRIPTIONAL REGULATORY PROTEIN"/>
    <property type="match status" value="1"/>
</dbReference>
<evidence type="ECO:0000256" key="1">
    <source>
        <dbReference type="ARBA" id="ARBA00023015"/>
    </source>
</evidence>
<dbReference type="PANTHER" id="PTHR24567:SF68">
    <property type="entry name" value="DNA-BINDING TRANSCRIPTIONAL DUAL REGULATOR CRP"/>
    <property type="match status" value="1"/>
</dbReference>
<keyword evidence="1" id="KW-0805">Transcription regulation</keyword>
<dbReference type="GeneID" id="66853700"/>
<name>A0A8A1UM80_STRR1</name>
<dbReference type="Gene3D" id="2.60.120.10">
    <property type="entry name" value="Jelly Rolls"/>
    <property type="match status" value="1"/>
</dbReference>
<dbReference type="InterPro" id="IPR014710">
    <property type="entry name" value="RmlC-like_jellyroll"/>
</dbReference>
<keyword evidence="3" id="KW-0804">Transcription</keyword>
<proteinExistence type="predicted"/>
<dbReference type="EMBL" id="CP048261">
    <property type="protein sequence ID" value="QST79982.1"/>
    <property type="molecule type" value="Genomic_DNA"/>
</dbReference>
<evidence type="ECO:0000313" key="6">
    <source>
        <dbReference type="EMBL" id="QST79982.1"/>
    </source>
</evidence>
<dbReference type="InterPro" id="IPR018490">
    <property type="entry name" value="cNMP-bd_dom_sf"/>
</dbReference>
<dbReference type="SUPFAM" id="SSF46785">
    <property type="entry name" value="Winged helix' DNA-binding domain"/>
    <property type="match status" value="1"/>
</dbReference>